<reference evidence="2 3" key="1">
    <citation type="submission" date="2013-12" db="EMBL/GenBank/DDBJ databases">
        <authorList>
            <person name="Cubeta M."/>
            <person name="Pakala S."/>
            <person name="Fedorova N."/>
            <person name="Thomas E."/>
            <person name="Dean R."/>
            <person name="Jabaji S."/>
            <person name="Neate S."/>
            <person name="Toda T."/>
            <person name="Tavantzis S."/>
            <person name="Vilgalys R."/>
            <person name="Bharathan N."/>
            <person name="Pakala S."/>
            <person name="Losada L.S."/>
            <person name="Zafar N."/>
            <person name="Nierman W."/>
        </authorList>
    </citation>
    <scope>NUCLEOTIDE SEQUENCE [LARGE SCALE GENOMIC DNA]</scope>
    <source>
        <strain evidence="2 3">123E</strain>
    </source>
</reference>
<protein>
    <submittedName>
        <fullName evidence="2">Uncharacterized protein</fullName>
    </submittedName>
</protein>
<name>A0A074S1B7_9AGAM</name>
<accession>A0A074S1B7</accession>
<gene>
    <name evidence="2" type="ORF">V565_075510</name>
</gene>
<proteinExistence type="predicted"/>
<sequence>MSAVDSTARTEDNASSVDKGSTNPYNSIIYEPQPPPPRKKTTSLWSYMLPTNVNEHTNNNNINCNQVRLPTTSPSDRNAASIRLMVGDAQASVQHLSDRVDKVLDLQRIEANKLEQVIGRVVQSVERVYTAVAESNAAHTSTLAEALTRCARLEEALVVQSNTINQLSAKCDLVLSQTTQSHTAVLSLAPAIQLETERSSRLLSAETRQWINEHVKETGASLDRVREDLKRAVEAWDGSLALHRQETSVMFSAVLAGITSVAGKAAHTRIPLDEETTINPVRGSETSRSGLAPAHTVDTTPPTTHGPLSSSDLVEEPQAQHAAKNRTSSSRHSQPSPVHGKNSTLFEGRVLVEETQSTALSSVPDEVPPNEAMTFEHDRGFGALNKRAGSTFARSFTNAGSPGFTVQRRPFVQGSHHAPHPSSELQAETRAPTLGRSSPNRGIPSLRLTLNKRAATARVEDVPPGTAKRSRKNKTRVLMDSQELLGMDSSPER</sequence>
<feature type="region of interest" description="Disordered" evidence="1">
    <location>
        <begin position="272"/>
        <end position="344"/>
    </location>
</feature>
<dbReference type="AlphaFoldDB" id="A0A074S1B7"/>
<evidence type="ECO:0000313" key="3">
    <source>
        <dbReference type="Proteomes" id="UP000027456"/>
    </source>
</evidence>
<feature type="compositionally biased region" description="Polar residues" evidence="1">
    <location>
        <begin position="297"/>
        <end position="312"/>
    </location>
</feature>
<dbReference type="HOGENOM" id="CLU_553363_0_0_1"/>
<keyword evidence="3" id="KW-1185">Reference proteome</keyword>
<feature type="region of interest" description="Disordered" evidence="1">
    <location>
        <begin position="1"/>
        <end position="40"/>
    </location>
</feature>
<feature type="compositionally biased region" description="Polar residues" evidence="1">
    <location>
        <begin position="325"/>
        <end position="344"/>
    </location>
</feature>
<feature type="compositionally biased region" description="Polar residues" evidence="1">
    <location>
        <begin position="1"/>
        <end position="26"/>
    </location>
</feature>
<dbReference type="Proteomes" id="UP000027456">
    <property type="component" value="Unassembled WGS sequence"/>
</dbReference>
<dbReference type="OrthoDB" id="3270311at2759"/>
<comment type="caution">
    <text evidence="2">The sequence shown here is derived from an EMBL/GenBank/DDBJ whole genome shotgun (WGS) entry which is preliminary data.</text>
</comment>
<evidence type="ECO:0000313" key="2">
    <source>
        <dbReference type="EMBL" id="KEP50683.1"/>
    </source>
</evidence>
<feature type="region of interest" description="Disordered" evidence="1">
    <location>
        <begin position="413"/>
        <end position="475"/>
    </location>
</feature>
<organism evidence="2 3">
    <name type="scientific">Rhizoctonia solani 123E</name>
    <dbReference type="NCBI Taxonomy" id="1423351"/>
    <lineage>
        <taxon>Eukaryota</taxon>
        <taxon>Fungi</taxon>
        <taxon>Dikarya</taxon>
        <taxon>Basidiomycota</taxon>
        <taxon>Agaricomycotina</taxon>
        <taxon>Agaricomycetes</taxon>
        <taxon>Cantharellales</taxon>
        <taxon>Ceratobasidiaceae</taxon>
        <taxon>Rhizoctonia</taxon>
    </lineage>
</organism>
<evidence type="ECO:0000256" key="1">
    <source>
        <dbReference type="SAM" id="MobiDB-lite"/>
    </source>
</evidence>
<dbReference type="EMBL" id="AZST01000231">
    <property type="protein sequence ID" value="KEP50683.1"/>
    <property type="molecule type" value="Genomic_DNA"/>
</dbReference>